<dbReference type="Proteomes" id="UP000054843">
    <property type="component" value="Unassembled WGS sequence"/>
</dbReference>
<comment type="caution">
    <text evidence="1">The sequence shown here is derived from an EMBL/GenBank/DDBJ whole genome shotgun (WGS) entry which is preliminary data.</text>
</comment>
<evidence type="ECO:0008006" key="4">
    <source>
        <dbReference type="Google" id="ProtNLM"/>
    </source>
</evidence>
<organism evidence="1 3">
    <name type="scientific">Trichinella papuae</name>
    <dbReference type="NCBI Taxonomy" id="268474"/>
    <lineage>
        <taxon>Eukaryota</taxon>
        <taxon>Metazoa</taxon>
        <taxon>Ecdysozoa</taxon>
        <taxon>Nematoda</taxon>
        <taxon>Enoplea</taxon>
        <taxon>Dorylaimia</taxon>
        <taxon>Trichinellida</taxon>
        <taxon>Trichinellidae</taxon>
        <taxon>Trichinella</taxon>
    </lineage>
</organism>
<accession>A0A0V1M1F1</accession>
<protein>
    <recommendedName>
        <fullName evidence="4">PiggyBac transposable element-derived protein domain-containing protein</fullName>
    </recommendedName>
</protein>
<dbReference type="AlphaFoldDB" id="A0A0V1M1F1"/>
<evidence type="ECO:0000313" key="1">
    <source>
        <dbReference type="EMBL" id="KRZ65519.1"/>
    </source>
</evidence>
<proteinExistence type="predicted"/>
<reference evidence="1 3" key="1">
    <citation type="submission" date="2015-01" db="EMBL/GenBank/DDBJ databases">
        <title>Evolution of Trichinella species and genotypes.</title>
        <authorList>
            <person name="Korhonen P.K."/>
            <person name="Edoardo P."/>
            <person name="Giuseppe L.R."/>
            <person name="Gasser R.B."/>
        </authorList>
    </citation>
    <scope>NUCLEOTIDE SEQUENCE [LARGE SCALE GENOMIC DNA]</scope>
    <source>
        <strain evidence="1">ISS1980</strain>
    </source>
</reference>
<gene>
    <name evidence="2" type="ORF">T10_1023</name>
    <name evidence="1" type="ORF">T10_9037</name>
</gene>
<name>A0A0V1M1F1_9BILA</name>
<sequence length="148" mass="17231">MTVLWKPCAICISMIIRKLCKIQQLLEMFRKCCVEAENKEIQSVDKQVIPYKGKPKPKQYLYASVKNEAENLFLMPELLSFQPGNYVMKLRETSSKNRRYKLFCENYFIFLDLQLQLKTIGILSCGMIIANTRHGCTLHSEKELKSKG</sequence>
<dbReference type="EMBL" id="JYDO01000341">
    <property type="protein sequence ID" value="KRZ65519.1"/>
    <property type="molecule type" value="Genomic_DNA"/>
</dbReference>
<keyword evidence="3" id="KW-1185">Reference proteome</keyword>
<dbReference type="OrthoDB" id="6778867at2759"/>
<dbReference type="PANTHER" id="PTHR47272">
    <property type="entry name" value="DDE_TNP_1_7 DOMAIN-CONTAINING PROTEIN"/>
    <property type="match status" value="1"/>
</dbReference>
<dbReference type="EMBL" id="JYDO01000286">
    <property type="protein sequence ID" value="KRZ65876.1"/>
    <property type="molecule type" value="Genomic_DNA"/>
</dbReference>
<evidence type="ECO:0000313" key="3">
    <source>
        <dbReference type="Proteomes" id="UP000054843"/>
    </source>
</evidence>
<evidence type="ECO:0000313" key="2">
    <source>
        <dbReference type="EMBL" id="KRZ65876.1"/>
    </source>
</evidence>